<dbReference type="GO" id="GO:1990756">
    <property type="term" value="F:ubiquitin-like ligase-substrate adaptor activity"/>
    <property type="evidence" value="ECO:0007669"/>
    <property type="project" value="TreeGrafter"/>
</dbReference>
<dbReference type="GO" id="GO:0031461">
    <property type="term" value="C:cullin-RING ubiquitin ligase complex"/>
    <property type="evidence" value="ECO:0007669"/>
    <property type="project" value="TreeGrafter"/>
</dbReference>
<dbReference type="EMBL" id="MCGE01000033">
    <property type="protein sequence ID" value="ORZ07888.1"/>
    <property type="molecule type" value="Genomic_DNA"/>
</dbReference>
<sequence length="592" mass="67997">MGRPPGAMTLYEQIKQRQIGLCGKGQRASFITTRDAYSELVPNYTIYKVQVPLHNIILRFTPDGRYLVCMSSISNMIYLYYLKTCIYPWSANNPATSTEDERLCFPLYFDLKYKQLIKTSPGHHLCKDFCLVLSNRKYMILASSSSTNEPTYPRNLGAIDDRNDYTFYSIEVESGKSISRYTISSDFLRLNRNACVSVLGQMLAILSLKTQSIKLVLVDVHGSLHELRSIGQFLCSSDQLTVDLHEQRNINGKRQKESLHYPRPRKARRDHDRFPQLGNNNFVRASLLDRIWSDTTDEITTDDDNIYWDDAGDENYNPRTALHGSFQQAFLSKLFRSYQKINDGGNAMRQFYRNFDVYANLKFWEIQFLDEKKLLIKMLPGNTSVNSNRVGTTNPLVVFVVFNIQTSQIDEIFDQANERVVHLFNDYANTILGTPPDGMIWLGSNCIHQSQFSHKSILHGHSHSWSCGNRGSRTDAIRRLATELPIISQSYMDCPYFDQSLFTCDERLVSPITSTPRSANEAIKFYSSITKQLKFKINPNPSCNERQVSPNITQQQPVMIPHPKYPFIITKQLSIYNSPTINFHVYKSPTSP</sequence>
<dbReference type="Pfam" id="PF09737">
    <property type="entry name" value="Det1"/>
    <property type="match status" value="1"/>
</dbReference>
<dbReference type="GO" id="GO:0005634">
    <property type="term" value="C:nucleus"/>
    <property type="evidence" value="ECO:0007669"/>
    <property type="project" value="TreeGrafter"/>
</dbReference>
<reference evidence="1 2" key="1">
    <citation type="submission" date="2016-07" db="EMBL/GenBank/DDBJ databases">
        <title>Pervasive Adenine N6-methylation of Active Genes in Fungi.</title>
        <authorList>
            <consortium name="DOE Joint Genome Institute"/>
            <person name="Mondo S.J."/>
            <person name="Dannebaum R.O."/>
            <person name="Kuo R.C."/>
            <person name="Labutti K."/>
            <person name="Haridas S."/>
            <person name="Kuo A."/>
            <person name="Salamov A."/>
            <person name="Ahrendt S.R."/>
            <person name="Lipzen A."/>
            <person name="Sullivan W."/>
            <person name="Andreopoulos W.B."/>
            <person name="Clum A."/>
            <person name="Lindquist E."/>
            <person name="Daum C."/>
            <person name="Ramamoorthy G.K."/>
            <person name="Gryganskyi A."/>
            <person name="Culley D."/>
            <person name="Magnuson J.K."/>
            <person name="James T.Y."/>
            <person name="O'Malley M.A."/>
            <person name="Stajich J.E."/>
            <person name="Spatafora J.W."/>
            <person name="Visel A."/>
            <person name="Grigoriev I.V."/>
        </authorList>
    </citation>
    <scope>NUCLEOTIDE SEQUENCE [LARGE SCALE GENOMIC DNA]</scope>
    <source>
        <strain evidence="1 2">NRRL 1336</strain>
    </source>
</reference>
<accession>A0A1X2I2D3</accession>
<dbReference type="SUPFAM" id="SSF69304">
    <property type="entry name" value="Tricorn protease N-terminal domain"/>
    <property type="match status" value="1"/>
</dbReference>
<keyword evidence="2" id="KW-1185">Reference proteome</keyword>
<dbReference type="GO" id="GO:0031625">
    <property type="term" value="F:ubiquitin protein ligase binding"/>
    <property type="evidence" value="ECO:0007669"/>
    <property type="project" value="TreeGrafter"/>
</dbReference>
<proteinExistence type="predicted"/>
<dbReference type="Proteomes" id="UP000193560">
    <property type="component" value="Unassembled WGS sequence"/>
</dbReference>
<dbReference type="AlphaFoldDB" id="A0A1X2I2D3"/>
<evidence type="ECO:0000313" key="2">
    <source>
        <dbReference type="Proteomes" id="UP000193560"/>
    </source>
</evidence>
<organism evidence="1 2">
    <name type="scientific">Absidia repens</name>
    <dbReference type="NCBI Taxonomy" id="90262"/>
    <lineage>
        <taxon>Eukaryota</taxon>
        <taxon>Fungi</taxon>
        <taxon>Fungi incertae sedis</taxon>
        <taxon>Mucoromycota</taxon>
        <taxon>Mucoromycotina</taxon>
        <taxon>Mucoromycetes</taxon>
        <taxon>Mucorales</taxon>
        <taxon>Cunninghamellaceae</taxon>
        <taxon>Absidia</taxon>
    </lineage>
</organism>
<dbReference type="OrthoDB" id="18339at2759"/>
<dbReference type="InterPro" id="IPR019138">
    <property type="entry name" value="De-etiolated_protein_1_Det1"/>
</dbReference>
<name>A0A1X2I2D3_9FUNG</name>
<dbReference type="GO" id="GO:0016567">
    <property type="term" value="P:protein ubiquitination"/>
    <property type="evidence" value="ECO:0007669"/>
    <property type="project" value="TreeGrafter"/>
</dbReference>
<protein>
    <submittedName>
        <fullName evidence="1">De-etiolated protein 1 Det1-domain-containing protein</fullName>
    </submittedName>
</protein>
<evidence type="ECO:0000313" key="1">
    <source>
        <dbReference type="EMBL" id="ORZ07888.1"/>
    </source>
</evidence>
<dbReference type="STRING" id="90262.A0A1X2I2D3"/>
<comment type="caution">
    <text evidence="1">The sequence shown here is derived from an EMBL/GenBank/DDBJ whole genome shotgun (WGS) entry which is preliminary data.</text>
</comment>
<gene>
    <name evidence="1" type="ORF">BCR42DRAFT_425674</name>
</gene>
<dbReference type="PANTHER" id="PTHR13374:SF3">
    <property type="entry name" value="DET1 HOMOLOG"/>
    <property type="match status" value="1"/>
</dbReference>
<dbReference type="GO" id="GO:0032436">
    <property type="term" value="P:positive regulation of proteasomal ubiquitin-dependent protein catabolic process"/>
    <property type="evidence" value="ECO:0007669"/>
    <property type="project" value="TreeGrafter"/>
</dbReference>
<dbReference type="PANTHER" id="PTHR13374">
    <property type="entry name" value="DET1 HOMOLOG DE-ETIOLATED-1 HOMOLOG"/>
    <property type="match status" value="1"/>
</dbReference>